<dbReference type="PANTHER" id="PTHR12111:SF1">
    <property type="entry name" value="SPLICING FACTOR YJU2"/>
    <property type="match status" value="1"/>
</dbReference>
<reference evidence="2" key="1">
    <citation type="journal article" date="2023" name="Plant J.">
        <title>Genome sequences and population genomics provide insights into the demographic history, inbreeding, and mutation load of two 'living fossil' tree species of Dipteronia.</title>
        <authorList>
            <person name="Feng Y."/>
            <person name="Comes H.P."/>
            <person name="Chen J."/>
            <person name="Zhu S."/>
            <person name="Lu R."/>
            <person name="Zhang X."/>
            <person name="Li P."/>
            <person name="Qiu J."/>
            <person name="Olsen K.M."/>
            <person name="Qiu Y."/>
        </authorList>
    </citation>
    <scope>NUCLEOTIDE SEQUENCE</scope>
    <source>
        <strain evidence="2">NBL</strain>
    </source>
</reference>
<organism evidence="2 3">
    <name type="scientific">Dipteronia sinensis</name>
    <dbReference type="NCBI Taxonomy" id="43782"/>
    <lineage>
        <taxon>Eukaryota</taxon>
        <taxon>Viridiplantae</taxon>
        <taxon>Streptophyta</taxon>
        <taxon>Embryophyta</taxon>
        <taxon>Tracheophyta</taxon>
        <taxon>Spermatophyta</taxon>
        <taxon>Magnoliopsida</taxon>
        <taxon>eudicotyledons</taxon>
        <taxon>Gunneridae</taxon>
        <taxon>Pentapetalae</taxon>
        <taxon>rosids</taxon>
        <taxon>malvids</taxon>
        <taxon>Sapindales</taxon>
        <taxon>Sapindaceae</taxon>
        <taxon>Hippocastanoideae</taxon>
        <taxon>Acereae</taxon>
        <taxon>Dipteronia</taxon>
    </lineage>
</organism>
<dbReference type="EMBL" id="JANJYJ010000005">
    <property type="protein sequence ID" value="KAK3213133.1"/>
    <property type="molecule type" value="Genomic_DNA"/>
</dbReference>
<proteinExistence type="predicted"/>
<dbReference type="Proteomes" id="UP001281410">
    <property type="component" value="Unassembled WGS sequence"/>
</dbReference>
<dbReference type="PANTHER" id="PTHR12111">
    <property type="entry name" value="SPLICING FACTOR YJU2"/>
    <property type="match status" value="1"/>
</dbReference>
<dbReference type="GO" id="GO:0000398">
    <property type="term" value="P:mRNA splicing, via spliceosome"/>
    <property type="evidence" value="ECO:0007669"/>
    <property type="project" value="InterPro"/>
</dbReference>
<dbReference type="InterPro" id="IPR007590">
    <property type="entry name" value="Saf4/Yju2"/>
</dbReference>
<feature type="region of interest" description="Disordered" evidence="1">
    <location>
        <begin position="1"/>
        <end position="35"/>
    </location>
</feature>
<dbReference type="AlphaFoldDB" id="A0AAE0AGQ1"/>
<evidence type="ECO:0000313" key="3">
    <source>
        <dbReference type="Proteomes" id="UP001281410"/>
    </source>
</evidence>
<dbReference type="GO" id="GO:0071006">
    <property type="term" value="C:U2-type catalytic step 1 spliceosome"/>
    <property type="evidence" value="ECO:0007669"/>
    <property type="project" value="TreeGrafter"/>
</dbReference>
<protein>
    <submittedName>
        <fullName evidence="2">Uncharacterized protein</fullName>
    </submittedName>
</protein>
<dbReference type="Pfam" id="PF04502">
    <property type="entry name" value="Saf4_Yju2"/>
    <property type="match status" value="2"/>
</dbReference>
<name>A0AAE0AGQ1_9ROSI</name>
<comment type="caution">
    <text evidence="2">The sequence shown here is derived from an EMBL/GenBank/DDBJ whole genome shotgun (WGS) entry which is preliminary data.</text>
</comment>
<evidence type="ECO:0000256" key="1">
    <source>
        <dbReference type="SAM" id="MobiDB-lite"/>
    </source>
</evidence>
<evidence type="ECO:0000313" key="2">
    <source>
        <dbReference type="EMBL" id="KAK3213133.1"/>
    </source>
</evidence>
<accession>A0AAE0AGQ1</accession>
<gene>
    <name evidence="2" type="ORF">Dsin_017839</name>
</gene>
<feature type="compositionally biased region" description="Basic and acidic residues" evidence="1">
    <location>
        <begin position="22"/>
        <end position="31"/>
    </location>
</feature>
<sequence length="195" mass="22494">MTDPRNSDYVVESGAKQDEEEDKQRNKKEAEELGDSMKVLENQTLICLILGKKKSKKQRQNKGERIIRGETLDSKRQMDILDGLGEMKSLKSRHESVSLVSIIESLQEKEKNKLEEDQEDDEELIRSIFHKRKRLPENDDSIQNKLKNSEEIPLMTQSLTKVTLNSSVKVIVVRRSAVKKSTGLQSLCQYDNYNE</sequence>
<keyword evidence="3" id="KW-1185">Reference proteome</keyword>